<evidence type="ECO:0000313" key="1">
    <source>
        <dbReference type="EMBL" id="GAG67528.1"/>
    </source>
</evidence>
<protein>
    <submittedName>
        <fullName evidence="1">Uncharacterized protein</fullName>
    </submittedName>
</protein>
<comment type="caution">
    <text evidence="1">The sequence shown here is derived from an EMBL/GenBank/DDBJ whole genome shotgun (WGS) entry which is preliminary data.</text>
</comment>
<reference evidence="1" key="1">
    <citation type="journal article" date="2014" name="Front. Microbiol.">
        <title>High frequency of phylogenetically diverse reductive dehalogenase-homologous genes in deep subseafloor sedimentary metagenomes.</title>
        <authorList>
            <person name="Kawai M."/>
            <person name="Futagami T."/>
            <person name="Toyoda A."/>
            <person name="Takaki Y."/>
            <person name="Nishi S."/>
            <person name="Hori S."/>
            <person name="Arai W."/>
            <person name="Tsubouchi T."/>
            <person name="Morono Y."/>
            <person name="Uchiyama I."/>
            <person name="Ito T."/>
            <person name="Fujiyama A."/>
            <person name="Inagaki F."/>
            <person name="Takami H."/>
        </authorList>
    </citation>
    <scope>NUCLEOTIDE SEQUENCE</scope>
    <source>
        <strain evidence="1">Expedition CK06-06</strain>
    </source>
</reference>
<name>X1A450_9ZZZZ</name>
<sequence>EREGKFTFSSNLVDKLVVLEYISDGLAYDLDTKVPKMAEEAMYKSILYNIVSTRANQPEHLVQRYKKDRYAALRNAKIRLSNIKLQEFTQLMRGKSKWIKH</sequence>
<dbReference type="EMBL" id="BART01002767">
    <property type="protein sequence ID" value="GAG67528.1"/>
    <property type="molecule type" value="Genomic_DNA"/>
</dbReference>
<gene>
    <name evidence="1" type="ORF">S01H4_08162</name>
</gene>
<organism evidence="1">
    <name type="scientific">marine sediment metagenome</name>
    <dbReference type="NCBI Taxonomy" id="412755"/>
    <lineage>
        <taxon>unclassified sequences</taxon>
        <taxon>metagenomes</taxon>
        <taxon>ecological metagenomes</taxon>
    </lineage>
</organism>
<feature type="non-terminal residue" evidence="1">
    <location>
        <position position="1"/>
    </location>
</feature>
<dbReference type="AlphaFoldDB" id="X1A450"/>
<accession>X1A450</accession>
<proteinExistence type="predicted"/>